<dbReference type="RefSeq" id="WP_066164677.1">
    <property type="nucleotide sequence ID" value="NZ_CP136137.1"/>
</dbReference>
<dbReference type="SUPFAM" id="SSF54637">
    <property type="entry name" value="Thioesterase/thiol ester dehydrase-isomerase"/>
    <property type="match status" value="1"/>
</dbReference>
<evidence type="ECO:0000256" key="1">
    <source>
        <dbReference type="ARBA" id="ARBA00005254"/>
    </source>
</evidence>
<reference evidence="3 4" key="1">
    <citation type="journal article" date="2023" name="Virus Evol.">
        <title>Computational host range prediction-The good, the bad, and the ugly.</title>
        <authorList>
            <person name="Howell A.A."/>
            <person name="Versoza C.J."/>
            <person name="Pfeifer S.P."/>
        </authorList>
    </citation>
    <scope>NUCLEOTIDE SEQUENCE [LARGE SCALE GENOMIC DNA]</scope>
    <source>
        <strain evidence="3 4">1610/1b</strain>
    </source>
</reference>
<protein>
    <submittedName>
        <fullName evidence="3">MaoC family dehydratase</fullName>
    </submittedName>
</protein>
<dbReference type="EMBL" id="CP136137">
    <property type="protein sequence ID" value="WYY05765.1"/>
    <property type="molecule type" value="Genomic_DNA"/>
</dbReference>
<accession>A0ABZ2TW68</accession>
<comment type="similarity">
    <text evidence="1">Belongs to the enoyl-CoA hydratase/isomerase family.</text>
</comment>
<proteinExistence type="inferred from homology"/>
<dbReference type="Proteomes" id="UP001479933">
    <property type="component" value="Chromosome"/>
</dbReference>
<keyword evidence="4" id="KW-1185">Reference proteome</keyword>
<evidence type="ECO:0000313" key="4">
    <source>
        <dbReference type="Proteomes" id="UP001479933"/>
    </source>
</evidence>
<dbReference type="CDD" id="cd03451">
    <property type="entry name" value="FkbR2"/>
    <property type="match status" value="1"/>
</dbReference>
<dbReference type="Gene3D" id="3.10.129.10">
    <property type="entry name" value="Hotdog Thioesterase"/>
    <property type="match status" value="1"/>
</dbReference>
<dbReference type="InterPro" id="IPR002539">
    <property type="entry name" value="MaoC-like_dom"/>
</dbReference>
<dbReference type="PANTHER" id="PTHR43664:SF1">
    <property type="entry name" value="BETA-METHYLMALYL-COA DEHYDRATASE"/>
    <property type="match status" value="1"/>
</dbReference>
<name>A0ABZ2TW68_9ACTN</name>
<dbReference type="InterPro" id="IPR052342">
    <property type="entry name" value="MCH/BMMD"/>
</dbReference>
<sequence length="156" mass="17770">MPGLWYEEFEIGKEYRHAWSRTVTEYDNVLFTSITMNPAPIHLDAEYMKTQPHGQRLMNSLYTAGLVGGMIVYDLTMGTTLGNLGYTKFDFPNPVFHGDTIRAESTILDKRESKSRTDSGIVYFEHRGLNQRDEIVHICHRAGLMLKRPNDAVATA</sequence>
<gene>
    <name evidence="3" type="ORF">RVF87_11790</name>
</gene>
<evidence type="ECO:0000313" key="3">
    <source>
        <dbReference type="EMBL" id="WYY05765.1"/>
    </source>
</evidence>
<evidence type="ECO:0000259" key="2">
    <source>
        <dbReference type="Pfam" id="PF01575"/>
    </source>
</evidence>
<dbReference type="InterPro" id="IPR029069">
    <property type="entry name" value="HotDog_dom_sf"/>
</dbReference>
<feature type="domain" description="MaoC-like" evidence="2">
    <location>
        <begin position="10"/>
        <end position="122"/>
    </location>
</feature>
<dbReference type="PANTHER" id="PTHR43664">
    <property type="entry name" value="MONOAMINE OXIDASE-RELATED"/>
    <property type="match status" value="1"/>
</dbReference>
<dbReference type="Pfam" id="PF01575">
    <property type="entry name" value="MaoC_dehydratas"/>
    <property type="match status" value="1"/>
</dbReference>
<organism evidence="3 4">
    <name type="scientific">Gordonia hydrophobica</name>
    <dbReference type="NCBI Taxonomy" id="40516"/>
    <lineage>
        <taxon>Bacteria</taxon>
        <taxon>Bacillati</taxon>
        <taxon>Actinomycetota</taxon>
        <taxon>Actinomycetes</taxon>
        <taxon>Mycobacteriales</taxon>
        <taxon>Gordoniaceae</taxon>
        <taxon>Gordonia</taxon>
    </lineage>
</organism>